<evidence type="ECO:0000256" key="9">
    <source>
        <dbReference type="ARBA" id="ARBA00049893"/>
    </source>
</evidence>
<organism evidence="11 12">
    <name type="scientific">Roseateles koreensis</name>
    <dbReference type="NCBI Taxonomy" id="2987526"/>
    <lineage>
        <taxon>Bacteria</taxon>
        <taxon>Pseudomonadati</taxon>
        <taxon>Pseudomonadota</taxon>
        <taxon>Betaproteobacteria</taxon>
        <taxon>Burkholderiales</taxon>
        <taxon>Sphaerotilaceae</taxon>
        <taxon>Roseateles</taxon>
    </lineage>
</organism>
<keyword evidence="12" id="KW-1185">Reference proteome</keyword>
<comment type="similarity">
    <text evidence="2 10">Belongs to the purine nucleoside phosphorylase YfiH/LACC1 family.</text>
</comment>
<evidence type="ECO:0000256" key="4">
    <source>
        <dbReference type="ARBA" id="ARBA00022723"/>
    </source>
</evidence>
<evidence type="ECO:0000313" key="11">
    <source>
        <dbReference type="EMBL" id="MDC8786739.1"/>
    </source>
</evidence>
<comment type="catalytic activity">
    <reaction evidence="7">
        <text>adenosine + H2O + H(+) = inosine + NH4(+)</text>
        <dbReference type="Rhea" id="RHEA:24408"/>
        <dbReference type="ChEBI" id="CHEBI:15377"/>
        <dbReference type="ChEBI" id="CHEBI:15378"/>
        <dbReference type="ChEBI" id="CHEBI:16335"/>
        <dbReference type="ChEBI" id="CHEBI:17596"/>
        <dbReference type="ChEBI" id="CHEBI:28938"/>
        <dbReference type="EC" id="3.5.4.4"/>
    </reaction>
    <physiologicalReaction direction="left-to-right" evidence="7">
        <dbReference type="Rhea" id="RHEA:24409"/>
    </physiologicalReaction>
</comment>
<comment type="catalytic activity">
    <reaction evidence="8">
        <text>adenosine + phosphate = alpha-D-ribose 1-phosphate + adenine</text>
        <dbReference type="Rhea" id="RHEA:27642"/>
        <dbReference type="ChEBI" id="CHEBI:16335"/>
        <dbReference type="ChEBI" id="CHEBI:16708"/>
        <dbReference type="ChEBI" id="CHEBI:43474"/>
        <dbReference type="ChEBI" id="CHEBI:57720"/>
        <dbReference type="EC" id="2.4.2.1"/>
    </reaction>
    <physiologicalReaction direction="left-to-right" evidence="8">
        <dbReference type="Rhea" id="RHEA:27643"/>
    </physiologicalReaction>
</comment>
<dbReference type="Pfam" id="PF02578">
    <property type="entry name" value="Cu-oxidase_4"/>
    <property type="match status" value="1"/>
</dbReference>
<dbReference type="EMBL" id="JAQQXS010000015">
    <property type="protein sequence ID" value="MDC8786739.1"/>
    <property type="molecule type" value="Genomic_DNA"/>
</dbReference>
<accession>A0ABT5KUZ6</accession>
<comment type="catalytic activity">
    <reaction evidence="1">
        <text>inosine + phosphate = alpha-D-ribose 1-phosphate + hypoxanthine</text>
        <dbReference type="Rhea" id="RHEA:27646"/>
        <dbReference type="ChEBI" id="CHEBI:17368"/>
        <dbReference type="ChEBI" id="CHEBI:17596"/>
        <dbReference type="ChEBI" id="CHEBI:43474"/>
        <dbReference type="ChEBI" id="CHEBI:57720"/>
        <dbReference type="EC" id="2.4.2.1"/>
    </reaction>
    <physiologicalReaction direction="left-to-right" evidence="1">
        <dbReference type="Rhea" id="RHEA:27647"/>
    </physiologicalReaction>
</comment>
<dbReference type="InterPro" id="IPR038371">
    <property type="entry name" value="Cu_polyphenol_OxRdtase_sf"/>
</dbReference>
<evidence type="ECO:0000256" key="10">
    <source>
        <dbReference type="RuleBase" id="RU361274"/>
    </source>
</evidence>
<reference evidence="11 12" key="1">
    <citation type="submission" date="2022-10" db="EMBL/GenBank/DDBJ databases">
        <title>paucibacter sp. hw8 Genome sequencing.</title>
        <authorList>
            <person name="Park S."/>
        </authorList>
    </citation>
    <scope>NUCLEOTIDE SEQUENCE [LARGE SCALE GENOMIC DNA]</scope>
    <source>
        <strain evidence="12">hw8</strain>
    </source>
</reference>
<keyword evidence="4" id="KW-0479">Metal-binding</keyword>
<evidence type="ECO:0000256" key="6">
    <source>
        <dbReference type="ARBA" id="ARBA00022833"/>
    </source>
</evidence>
<evidence type="ECO:0000313" key="12">
    <source>
        <dbReference type="Proteomes" id="UP001219862"/>
    </source>
</evidence>
<dbReference type="Gene3D" id="3.60.140.10">
    <property type="entry name" value="CNF1/YfiH-like putative cysteine hydrolases"/>
    <property type="match status" value="1"/>
</dbReference>
<evidence type="ECO:0000256" key="5">
    <source>
        <dbReference type="ARBA" id="ARBA00022801"/>
    </source>
</evidence>
<sequence length="271" mass="28077">MLNEIRLNEVSPLIHPDWLRPAFEGLPVRAFMTTRAGGVSAGMFASLNVGSAVGDAPEAVAQNRARVSQALGAEAVFLQQVHGVDVAVLCAAHETQAVQSAPGHLWVADAGVSTQAGVGVAIQVADCLPVLFAAPGGVAGAHAGWRGLAGGVLENTVAALCTAAGCRPEKVQAWLGACIGPDAFEVGADVLQAFGQAPVLADTAFFRYRPKASGEARWHADLAGLARLRLQALGVGRVSGGEWCTFSERSRFFSFRREPPGGRMVAAIALC</sequence>
<proteinExistence type="inferred from homology"/>
<dbReference type="Proteomes" id="UP001219862">
    <property type="component" value="Unassembled WGS sequence"/>
</dbReference>
<evidence type="ECO:0000256" key="3">
    <source>
        <dbReference type="ARBA" id="ARBA00022679"/>
    </source>
</evidence>
<comment type="catalytic activity">
    <reaction evidence="9">
        <text>S-methyl-5'-thioadenosine + phosphate = 5-(methylsulfanyl)-alpha-D-ribose 1-phosphate + adenine</text>
        <dbReference type="Rhea" id="RHEA:11852"/>
        <dbReference type="ChEBI" id="CHEBI:16708"/>
        <dbReference type="ChEBI" id="CHEBI:17509"/>
        <dbReference type="ChEBI" id="CHEBI:43474"/>
        <dbReference type="ChEBI" id="CHEBI:58533"/>
        <dbReference type="EC" id="2.4.2.28"/>
    </reaction>
    <physiologicalReaction direction="left-to-right" evidence="9">
        <dbReference type="Rhea" id="RHEA:11853"/>
    </physiologicalReaction>
</comment>
<dbReference type="InterPro" id="IPR003730">
    <property type="entry name" value="Cu_polyphenol_OxRdtase"/>
</dbReference>
<evidence type="ECO:0000256" key="1">
    <source>
        <dbReference type="ARBA" id="ARBA00000553"/>
    </source>
</evidence>
<keyword evidence="5" id="KW-0378">Hydrolase</keyword>
<evidence type="ECO:0000256" key="2">
    <source>
        <dbReference type="ARBA" id="ARBA00007353"/>
    </source>
</evidence>
<dbReference type="CDD" id="cd16833">
    <property type="entry name" value="YfiH"/>
    <property type="match status" value="1"/>
</dbReference>
<dbReference type="PANTHER" id="PTHR30616">
    <property type="entry name" value="UNCHARACTERIZED PROTEIN YFIH"/>
    <property type="match status" value="1"/>
</dbReference>
<dbReference type="SUPFAM" id="SSF64438">
    <property type="entry name" value="CNF1/YfiH-like putative cysteine hydrolases"/>
    <property type="match status" value="1"/>
</dbReference>
<evidence type="ECO:0000256" key="8">
    <source>
        <dbReference type="ARBA" id="ARBA00048968"/>
    </source>
</evidence>
<name>A0ABT5KUZ6_9BURK</name>
<comment type="caution">
    <text evidence="11">The sequence shown here is derived from an EMBL/GenBank/DDBJ whole genome shotgun (WGS) entry which is preliminary data.</text>
</comment>
<dbReference type="InterPro" id="IPR011324">
    <property type="entry name" value="Cytotoxic_necrot_fac-like_cat"/>
</dbReference>
<keyword evidence="3" id="KW-0808">Transferase</keyword>
<dbReference type="NCBIfam" id="TIGR00726">
    <property type="entry name" value="peptidoglycan editing factor PgeF"/>
    <property type="match status" value="1"/>
</dbReference>
<dbReference type="RefSeq" id="WP_273597852.1">
    <property type="nucleotide sequence ID" value="NZ_JAQQXS010000015.1"/>
</dbReference>
<evidence type="ECO:0000256" key="7">
    <source>
        <dbReference type="ARBA" id="ARBA00047989"/>
    </source>
</evidence>
<protein>
    <recommendedName>
        <fullName evidence="10">Purine nucleoside phosphorylase</fullName>
    </recommendedName>
</protein>
<dbReference type="PANTHER" id="PTHR30616:SF2">
    <property type="entry name" value="PURINE NUCLEOSIDE PHOSPHORYLASE LACC1"/>
    <property type="match status" value="1"/>
</dbReference>
<gene>
    <name evidence="11" type="primary">pgeF</name>
    <name evidence="11" type="ORF">PRZ01_16235</name>
</gene>
<keyword evidence="6" id="KW-0862">Zinc</keyword>